<gene>
    <name evidence="4" type="ORF">GCM10022204_07790</name>
</gene>
<dbReference type="SMART" id="SM00278">
    <property type="entry name" value="HhH1"/>
    <property type="match status" value="2"/>
</dbReference>
<accession>A0ABP7CTE9</accession>
<reference evidence="5" key="1">
    <citation type="journal article" date="2019" name="Int. J. Syst. Evol. Microbiol.">
        <title>The Global Catalogue of Microorganisms (GCM) 10K type strain sequencing project: providing services to taxonomists for standard genome sequencing and annotation.</title>
        <authorList>
            <consortium name="The Broad Institute Genomics Platform"/>
            <consortium name="The Broad Institute Genome Sequencing Center for Infectious Disease"/>
            <person name="Wu L."/>
            <person name="Ma J."/>
        </authorList>
    </citation>
    <scope>NUCLEOTIDE SEQUENCE [LARGE SCALE GENOMIC DNA]</scope>
    <source>
        <strain evidence="5">JCM 16548</strain>
    </source>
</reference>
<feature type="transmembrane region" description="Helical" evidence="2">
    <location>
        <begin position="129"/>
        <end position="148"/>
    </location>
</feature>
<organism evidence="4 5">
    <name type="scientific">Microlunatus aurantiacus</name>
    <dbReference type="NCBI Taxonomy" id="446786"/>
    <lineage>
        <taxon>Bacteria</taxon>
        <taxon>Bacillati</taxon>
        <taxon>Actinomycetota</taxon>
        <taxon>Actinomycetes</taxon>
        <taxon>Propionibacteriales</taxon>
        <taxon>Propionibacteriaceae</taxon>
        <taxon>Microlunatus</taxon>
    </lineage>
</organism>
<feature type="region of interest" description="Disordered" evidence="1">
    <location>
        <begin position="252"/>
        <end position="293"/>
    </location>
</feature>
<dbReference type="Gene3D" id="1.10.150.320">
    <property type="entry name" value="Photosystem II 12 kDa extrinsic protein"/>
    <property type="match status" value="1"/>
</dbReference>
<dbReference type="PANTHER" id="PTHR21180:SF32">
    <property type="entry name" value="ENDONUCLEASE_EXONUCLEASE_PHOSPHATASE FAMILY DOMAIN-CONTAINING PROTEIN 1"/>
    <property type="match status" value="1"/>
</dbReference>
<sequence>MPRRDRIDPETARLVEQRLQWLLQENGPDHRSATSPGGTDPGSATSGQAGASRPPSHRVDRGQPEPLPGARSGPRAAGSPPPTGARSRPTDPVRASGRRPRVAELPPTGAGLPGPGLLGALTGFRRPHLLVVAVIIVLAILVAGWAVLRARPVAVAVTPPPATGPGTPPVGGSPAAPAGPAETSGPSAIASTAGVVVHVLGAVRRPGLVDLRSGDRVQDAIDAAGGLTGKADPGELNLAQAVTDGQQIVVGTKNKPAGEVRDGSASGGGSSGNGAGGGGSGGGGSGQPVNLNSASPAELEELPGVGPVMAGKIVAWRTENGRFSRIEELQEIDGVGPKTYAKLAPLCRV</sequence>
<dbReference type="Gene3D" id="3.10.560.10">
    <property type="entry name" value="Outer membrane lipoprotein wza domain like"/>
    <property type="match status" value="1"/>
</dbReference>
<dbReference type="SUPFAM" id="SSF47781">
    <property type="entry name" value="RuvA domain 2-like"/>
    <property type="match status" value="1"/>
</dbReference>
<dbReference type="InterPro" id="IPR003583">
    <property type="entry name" value="Hlx-hairpin-Hlx_DNA-bd_motif"/>
</dbReference>
<name>A0ABP7CTE9_9ACTN</name>
<feature type="compositionally biased region" description="Pro residues" evidence="1">
    <location>
        <begin position="159"/>
        <end position="168"/>
    </location>
</feature>
<comment type="caution">
    <text evidence="4">The sequence shown here is derived from an EMBL/GenBank/DDBJ whole genome shotgun (WGS) entry which is preliminary data.</text>
</comment>
<feature type="compositionally biased region" description="Polar residues" evidence="1">
    <location>
        <begin position="33"/>
        <end position="49"/>
    </location>
</feature>
<feature type="compositionally biased region" description="Gly residues" evidence="1">
    <location>
        <begin position="265"/>
        <end position="286"/>
    </location>
</feature>
<evidence type="ECO:0000313" key="5">
    <source>
        <dbReference type="Proteomes" id="UP001500051"/>
    </source>
</evidence>
<keyword evidence="2" id="KW-0472">Membrane</keyword>
<proteinExistence type="predicted"/>
<dbReference type="Pfam" id="PF10531">
    <property type="entry name" value="SLBB"/>
    <property type="match status" value="1"/>
</dbReference>
<dbReference type="InterPro" id="IPR010994">
    <property type="entry name" value="RuvA_2-like"/>
</dbReference>
<dbReference type="RefSeq" id="WP_344810960.1">
    <property type="nucleotide sequence ID" value="NZ_BAAAYX010000002.1"/>
</dbReference>
<dbReference type="PANTHER" id="PTHR21180">
    <property type="entry name" value="ENDONUCLEASE/EXONUCLEASE/PHOSPHATASE FAMILY DOMAIN-CONTAINING PROTEIN 1"/>
    <property type="match status" value="1"/>
</dbReference>
<keyword evidence="2" id="KW-1133">Transmembrane helix</keyword>
<dbReference type="InterPro" id="IPR019554">
    <property type="entry name" value="Soluble_ligand-bd"/>
</dbReference>
<evidence type="ECO:0000259" key="3">
    <source>
        <dbReference type="SMART" id="SM00278"/>
    </source>
</evidence>
<dbReference type="InterPro" id="IPR051675">
    <property type="entry name" value="Endo/Exo/Phosphatase_dom_1"/>
</dbReference>
<evidence type="ECO:0000256" key="1">
    <source>
        <dbReference type="SAM" id="MobiDB-lite"/>
    </source>
</evidence>
<dbReference type="Proteomes" id="UP001500051">
    <property type="component" value="Unassembled WGS sequence"/>
</dbReference>
<protein>
    <recommendedName>
        <fullName evidence="3">Helix-hairpin-helix DNA-binding motif class 1 domain-containing protein</fullName>
    </recommendedName>
</protein>
<feature type="region of interest" description="Disordered" evidence="1">
    <location>
        <begin position="17"/>
        <end position="114"/>
    </location>
</feature>
<feature type="region of interest" description="Disordered" evidence="1">
    <location>
        <begin position="159"/>
        <end position="186"/>
    </location>
</feature>
<evidence type="ECO:0000256" key="2">
    <source>
        <dbReference type="SAM" id="Phobius"/>
    </source>
</evidence>
<keyword evidence="2" id="KW-0812">Transmembrane</keyword>
<evidence type="ECO:0000313" key="4">
    <source>
        <dbReference type="EMBL" id="GAA3694419.1"/>
    </source>
</evidence>
<feature type="compositionally biased region" description="Low complexity" evidence="1">
    <location>
        <begin position="170"/>
        <end position="186"/>
    </location>
</feature>
<dbReference type="Pfam" id="PF12836">
    <property type="entry name" value="HHH_3"/>
    <property type="match status" value="1"/>
</dbReference>
<feature type="domain" description="Helix-hairpin-helix DNA-binding motif class 1" evidence="3">
    <location>
        <begin position="297"/>
        <end position="316"/>
    </location>
</feature>
<dbReference type="EMBL" id="BAAAYX010000002">
    <property type="protein sequence ID" value="GAA3694419.1"/>
    <property type="molecule type" value="Genomic_DNA"/>
</dbReference>
<feature type="domain" description="Helix-hairpin-helix DNA-binding motif class 1" evidence="3">
    <location>
        <begin position="327"/>
        <end position="346"/>
    </location>
</feature>
<keyword evidence="5" id="KW-1185">Reference proteome</keyword>